<dbReference type="PANTHER" id="PTHR43861">
    <property type="entry name" value="TRANS-ACONITATE 2-METHYLTRANSFERASE-RELATED"/>
    <property type="match status" value="1"/>
</dbReference>
<sequence length="384" mass="42442">MMHCNVCLTELEKPVYAAHSNQSLTSLCELRDGQVNVWSCPVCSHLRSEAFADTVAYYESDYKILLSDEEEDQIYEVKEGEIVYRTDHQISTLLSKLNLPAGAAVLDYGCAKASTLKKLSGVRTDLNIHLFDVSSMYKEYWNKFVSADKCAIHTTPESWASSFDVLTSFFALEHIPEPIDTVKKVHALLKDDGVFYGIVPNTFGNVADFVVIDHVNHFTAPSLAYLLDSAGFTDIQIDDAVHRGALVFTARKGAQSSAGLNVAETIARSEELARYWEAVNQGISQTSQAYAGVTKAIYGSGFYGAYIASAMNDFDGVACFLDASPFQQGKELFGKPILSPQSLPKHVKVLYVGLNPSIARAVMNDMRWLQERNISLVFLDEQLA</sequence>
<dbReference type="EMBL" id="FNKJ01000003">
    <property type="protein sequence ID" value="SDR22774.1"/>
    <property type="molecule type" value="Genomic_DNA"/>
</dbReference>
<dbReference type="Proteomes" id="UP000199570">
    <property type="component" value="Unassembled WGS sequence"/>
</dbReference>
<accession>A0A1H1HBF4</accession>
<dbReference type="OrthoDB" id="9792690at2"/>
<keyword evidence="2" id="KW-1185">Reference proteome</keyword>
<evidence type="ECO:0000313" key="1">
    <source>
        <dbReference type="EMBL" id="SDR22774.1"/>
    </source>
</evidence>
<organism evidence="1 2">
    <name type="scientific">Pseudomonas moorei</name>
    <dbReference type="NCBI Taxonomy" id="395599"/>
    <lineage>
        <taxon>Bacteria</taxon>
        <taxon>Pseudomonadati</taxon>
        <taxon>Pseudomonadota</taxon>
        <taxon>Gammaproteobacteria</taxon>
        <taxon>Pseudomonadales</taxon>
        <taxon>Pseudomonadaceae</taxon>
        <taxon>Pseudomonas</taxon>
    </lineage>
</organism>
<keyword evidence="1" id="KW-0808">Transferase</keyword>
<dbReference type="Gene3D" id="3.40.50.150">
    <property type="entry name" value="Vaccinia Virus protein VP39"/>
    <property type="match status" value="1"/>
</dbReference>
<name>A0A1H1HBF4_9PSED</name>
<dbReference type="Pfam" id="PF13489">
    <property type="entry name" value="Methyltransf_23"/>
    <property type="match status" value="1"/>
</dbReference>
<dbReference type="SUPFAM" id="SSF53335">
    <property type="entry name" value="S-adenosyl-L-methionine-dependent methyltransferases"/>
    <property type="match status" value="1"/>
</dbReference>
<dbReference type="GO" id="GO:0032259">
    <property type="term" value="P:methylation"/>
    <property type="evidence" value="ECO:0007669"/>
    <property type="project" value="UniProtKB-KW"/>
</dbReference>
<protein>
    <submittedName>
        <fullName evidence="1">Methyltransferase domain-containing protein</fullName>
    </submittedName>
</protein>
<keyword evidence="1" id="KW-0489">Methyltransferase</keyword>
<dbReference type="InterPro" id="IPR029063">
    <property type="entry name" value="SAM-dependent_MTases_sf"/>
</dbReference>
<proteinExistence type="predicted"/>
<reference evidence="2" key="1">
    <citation type="submission" date="2016-10" db="EMBL/GenBank/DDBJ databases">
        <authorList>
            <person name="Varghese N."/>
            <person name="Submissions S."/>
        </authorList>
    </citation>
    <scope>NUCLEOTIDE SEQUENCE [LARGE SCALE GENOMIC DNA]</scope>
    <source>
        <strain evidence="2">BS3775</strain>
    </source>
</reference>
<dbReference type="AlphaFoldDB" id="A0A1H1HBF4"/>
<evidence type="ECO:0000313" key="2">
    <source>
        <dbReference type="Proteomes" id="UP000199570"/>
    </source>
</evidence>
<dbReference type="RefSeq" id="WP_090324350.1">
    <property type="nucleotide sequence ID" value="NZ_FNKJ01000003.1"/>
</dbReference>
<dbReference type="GO" id="GO:0008168">
    <property type="term" value="F:methyltransferase activity"/>
    <property type="evidence" value="ECO:0007669"/>
    <property type="project" value="UniProtKB-KW"/>
</dbReference>
<gene>
    <name evidence="1" type="ORF">SAMN04490195_3972</name>
</gene>